<dbReference type="EMBL" id="BPLR01004375">
    <property type="protein sequence ID" value="GIX94439.1"/>
    <property type="molecule type" value="Genomic_DNA"/>
</dbReference>
<gene>
    <name evidence="1" type="ORF">CEXT_89611</name>
</gene>
<accession>A0AAV4PEW3</accession>
<protein>
    <recommendedName>
        <fullName evidence="3">Transmembrane protein</fullName>
    </recommendedName>
</protein>
<dbReference type="AlphaFoldDB" id="A0AAV4PEW3"/>
<proteinExistence type="predicted"/>
<evidence type="ECO:0008006" key="3">
    <source>
        <dbReference type="Google" id="ProtNLM"/>
    </source>
</evidence>
<evidence type="ECO:0000313" key="2">
    <source>
        <dbReference type="Proteomes" id="UP001054945"/>
    </source>
</evidence>
<dbReference type="Proteomes" id="UP001054945">
    <property type="component" value="Unassembled WGS sequence"/>
</dbReference>
<evidence type="ECO:0000313" key="1">
    <source>
        <dbReference type="EMBL" id="GIX94439.1"/>
    </source>
</evidence>
<organism evidence="1 2">
    <name type="scientific">Caerostris extrusa</name>
    <name type="common">Bark spider</name>
    <name type="synonym">Caerostris bankana</name>
    <dbReference type="NCBI Taxonomy" id="172846"/>
    <lineage>
        <taxon>Eukaryota</taxon>
        <taxon>Metazoa</taxon>
        <taxon>Ecdysozoa</taxon>
        <taxon>Arthropoda</taxon>
        <taxon>Chelicerata</taxon>
        <taxon>Arachnida</taxon>
        <taxon>Araneae</taxon>
        <taxon>Araneomorphae</taxon>
        <taxon>Entelegynae</taxon>
        <taxon>Araneoidea</taxon>
        <taxon>Araneidae</taxon>
        <taxon>Caerostris</taxon>
    </lineage>
</organism>
<name>A0AAV4PEW3_CAEEX</name>
<sequence length="113" mass="12855">MDIAALFLEQDCYGYCKIVVISQDCYGYCKIVVVDFKIVVVDGLQDCYGCCNIVVMDSTLLLWMLQHYGFVVMDGATLLLWMLQHYCRGCCKIVVGGFARFHKDCCRIARLLS</sequence>
<comment type="caution">
    <text evidence="1">The sequence shown here is derived from an EMBL/GenBank/DDBJ whole genome shotgun (WGS) entry which is preliminary data.</text>
</comment>
<reference evidence="1 2" key="1">
    <citation type="submission" date="2021-06" db="EMBL/GenBank/DDBJ databases">
        <title>Caerostris extrusa draft genome.</title>
        <authorList>
            <person name="Kono N."/>
            <person name="Arakawa K."/>
        </authorList>
    </citation>
    <scope>NUCLEOTIDE SEQUENCE [LARGE SCALE GENOMIC DNA]</scope>
</reference>
<keyword evidence="2" id="KW-1185">Reference proteome</keyword>